<evidence type="ECO:0000256" key="1">
    <source>
        <dbReference type="ARBA" id="ARBA00022729"/>
    </source>
</evidence>
<protein>
    <submittedName>
        <fullName evidence="3">Uncharacterized protein</fullName>
    </submittedName>
</protein>
<dbReference type="AlphaFoldDB" id="A0AAD6A3G7"/>
<comment type="caution">
    <text evidence="3">The sequence shown here is derived from an EMBL/GenBank/DDBJ whole genome shotgun (WGS) entry which is preliminary data.</text>
</comment>
<organism evidence="3 4">
    <name type="scientific">Rhynchospora tenuis</name>
    <dbReference type="NCBI Taxonomy" id="198213"/>
    <lineage>
        <taxon>Eukaryota</taxon>
        <taxon>Viridiplantae</taxon>
        <taxon>Streptophyta</taxon>
        <taxon>Embryophyta</taxon>
        <taxon>Tracheophyta</taxon>
        <taxon>Spermatophyta</taxon>
        <taxon>Magnoliopsida</taxon>
        <taxon>Liliopsida</taxon>
        <taxon>Poales</taxon>
        <taxon>Cyperaceae</taxon>
        <taxon>Cyperoideae</taxon>
        <taxon>Rhynchosporeae</taxon>
        <taxon>Rhynchospora</taxon>
    </lineage>
</organism>
<name>A0AAD6A3G7_9POAL</name>
<dbReference type="Gene3D" id="3.80.10.10">
    <property type="entry name" value="Ribonuclease Inhibitor"/>
    <property type="match status" value="1"/>
</dbReference>
<keyword evidence="4" id="KW-1185">Reference proteome</keyword>
<evidence type="ECO:0000313" key="4">
    <source>
        <dbReference type="Proteomes" id="UP001210211"/>
    </source>
</evidence>
<feature type="signal peptide" evidence="2">
    <location>
        <begin position="1"/>
        <end position="19"/>
    </location>
</feature>
<dbReference type="PRINTS" id="PR00019">
    <property type="entry name" value="LEURICHRPT"/>
</dbReference>
<evidence type="ECO:0000313" key="3">
    <source>
        <dbReference type="EMBL" id="KAJ3708948.1"/>
    </source>
</evidence>
<feature type="chain" id="PRO_5042055440" evidence="2">
    <location>
        <begin position="20"/>
        <end position="327"/>
    </location>
</feature>
<keyword evidence="1 2" id="KW-0732">Signal</keyword>
<dbReference type="InterPro" id="IPR032675">
    <property type="entry name" value="LRR_dom_sf"/>
</dbReference>
<dbReference type="Pfam" id="PF00560">
    <property type="entry name" value="LRR_1"/>
    <property type="match status" value="1"/>
</dbReference>
<accession>A0AAD6A3G7</accession>
<proteinExistence type="predicted"/>
<reference evidence="3 4" key="1">
    <citation type="journal article" date="2022" name="Cell">
        <title>Repeat-based holocentromeres influence genome architecture and karyotype evolution.</title>
        <authorList>
            <person name="Hofstatter P.G."/>
            <person name="Thangavel G."/>
            <person name="Lux T."/>
            <person name="Neumann P."/>
            <person name="Vondrak T."/>
            <person name="Novak P."/>
            <person name="Zhang M."/>
            <person name="Costa L."/>
            <person name="Castellani M."/>
            <person name="Scott A."/>
            <person name="Toegelov H."/>
            <person name="Fuchs J."/>
            <person name="Mata-Sucre Y."/>
            <person name="Dias Y."/>
            <person name="Vanzela A.L.L."/>
            <person name="Huettel B."/>
            <person name="Almeida C.C.S."/>
            <person name="Simkova H."/>
            <person name="Souza G."/>
            <person name="Pedrosa-Harand A."/>
            <person name="Macas J."/>
            <person name="Mayer K.F.X."/>
            <person name="Houben A."/>
            <person name="Marques A."/>
        </authorList>
    </citation>
    <scope>NUCLEOTIDE SEQUENCE [LARGE SCALE GENOMIC DNA]</scope>
    <source>
        <strain evidence="3">RhyTen1mFocal</strain>
    </source>
</reference>
<dbReference type="SUPFAM" id="SSF52058">
    <property type="entry name" value="L domain-like"/>
    <property type="match status" value="1"/>
</dbReference>
<gene>
    <name evidence="3" type="ORF">LUZ61_012653</name>
</gene>
<sequence>MPIMLLLLFLLCCNTPVLSTENSDEISLLKIKQQLGNPPFLSNWVKGFNFCNVVFRQPLAPDSYISVGCTITGRVGAFEMKQLINVTAPFPEAICGLTELISLRIDHIPGLYGRIPTCINKMSNLTEVSISETSVSGNVPHFYNNTNLSRIILAGNNLSHSIPPSLSTLPKLVYLDLSSNHLTGTIPKSYGWANVWGIFVQNNQLHGDASFLLDKQSKTARIDLANNSFKFDLSYIEFSDNLQSLDLSHNKIFGKVPSSFATAFMLEYANFSFNRLCGEIPQRHMGPLDFTVFYGATIFANNRCLCGYPLPPCSPSSHAPAPAPASA</sequence>
<evidence type="ECO:0000256" key="2">
    <source>
        <dbReference type="SAM" id="SignalP"/>
    </source>
</evidence>
<dbReference type="InterPro" id="IPR001611">
    <property type="entry name" value="Leu-rich_rpt"/>
</dbReference>
<dbReference type="InterPro" id="IPR053211">
    <property type="entry name" value="DNA_repair-toleration"/>
</dbReference>
<dbReference type="Proteomes" id="UP001210211">
    <property type="component" value="Unassembled WGS sequence"/>
</dbReference>
<dbReference type="PANTHER" id="PTHR48060:SF21">
    <property type="entry name" value="L DOMAIN-LIKE PROTEIN"/>
    <property type="match status" value="1"/>
</dbReference>
<dbReference type="EMBL" id="JAMRDG010000001">
    <property type="protein sequence ID" value="KAJ3708948.1"/>
    <property type="molecule type" value="Genomic_DNA"/>
</dbReference>
<dbReference type="Pfam" id="PF13855">
    <property type="entry name" value="LRR_8"/>
    <property type="match status" value="1"/>
</dbReference>
<dbReference type="PANTHER" id="PTHR48060">
    <property type="entry name" value="DNA DAMAGE-REPAIR/TOLERATION PROTEIN DRT100"/>
    <property type="match status" value="1"/>
</dbReference>